<feature type="compositionally biased region" description="Basic and acidic residues" evidence="1">
    <location>
        <begin position="803"/>
        <end position="812"/>
    </location>
</feature>
<name>A0AAE9I554_9BURK</name>
<feature type="compositionally biased region" description="Basic and acidic residues" evidence="1">
    <location>
        <begin position="755"/>
        <end position="774"/>
    </location>
</feature>
<dbReference type="Proteomes" id="UP000318943">
    <property type="component" value="Unassembled WGS sequence"/>
</dbReference>
<dbReference type="Proteomes" id="UP001056132">
    <property type="component" value="Chromosome 2"/>
</dbReference>
<evidence type="ECO:0000313" key="2">
    <source>
        <dbReference type="EMBL" id="TSP12067.1"/>
    </source>
</evidence>
<accession>A0AAE9I554</accession>
<feature type="region of interest" description="Disordered" evidence="1">
    <location>
        <begin position="750"/>
        <end position="812"/>
    </location>
</feature>
<keyword evidence="4" id="KW-1185">Reference proteome</keyword>
<reference evidence="3" key="2">
    <citation type="journal article" date="2022" name="Microbiol. Resour. Announc.">
        <title>Genome Sequence of Cupriavidus campinensis Strain G5, a Member of a Bacterial Consortium Capable of Polyethylene Degradation.</title>
        <authorList>
            <person name="Schneider B."/>
            <person name="Pfeiffer F."/>
            <person name="Dyall-Smith M."/>
            <person name="Kunte H.J."/>
        </authorList>
    </citation>
    <scope>NUCLEOTIDE SEQUENCE</scope>
    <source>
        <strain evidence="3">G5</strain>
    </source>
</reference>
<dbReference type="RefSeq" id="WP_144198220.1">
    <property type="nucleotide sequence ID" value="NZ_CP043441.1"/>
</dbReference>
<reference evidence="3" key="3">
    <citation type="submission" date="2022-05" db="EMBL/GenBank/DDBJ databases">
        <authorList>
            <person name="Kunte H.-J."/>
        </authorList>
    </citation>
    <scope>NUCLEOTIDE SEQUENCE</scope>
    <source>
        <strain evidence="3">G5</strain>
    </source>
</reference>
<dbReference type="EMBL" id="VCIZ01000007">
    <property type="protein sequence ID" value="TSP12067.1"/>
    <property type="molecule type" value="Genomic_DNA"/>
</dbReference>
<dbReference type="EMBL" id="CP097331">
    <property type="protein sequence ID" value="URF06277.1"/>
    <property type="molecule type" value="Genomic_DNA"/>
</dbReference>
<dbReference type="KEGG" id="ccam:M5D45_24505"/>
<evidence type="ECO:0000313" key="3">
    <source>
        <dbReference type="EMBL" id="URF06277.1"/>
    </source>
</evidence>
<sequence>MKLEPFPFESFKSTVRCDLTGAGARCYRFVHADPDKKIMAFFDLDDKGFSLGKQLLVKTYEELQRLPDEAVAIVPDPFPPITIELTDDAKTQAAIRQKKKKAPKREGDWVTRWKKIKGLVSREHIDWSLLGDHGFGDLYVDPLWRHELIDLLIADSETKRYEVERVLGIYLRFGGTYDALRPRTQACGKRGFPKWQLAEAMKSGRPYKDPILRGRANCPRTNRADAFWIKRLREAIDGIVKEYDAEAAKRVRDRGFFLNYFYVNCCYLTELEDGTRIPVDEATIPSPRALIYHRDLLLLEYPTLKPLVGALNGARGGSGKALTFGVLDTADLDGTLLPEACLVVADDDRHDVTPENCRYCGPATIMLGICRKSNAYAGWLVTAGEESREHYQYLMYNILTPHDERLRQLGLDPADYPGIVNGQFDQIVMDRGPGASHKMLDWTVDGIKIDVRLTRAGAPQDKGGIEGGIGRVKQAMRSDGTLRAAGPMGELLRAKILERLKALPPGVATVKSIQQAAQRKQRKRDSKEILLITPKALEIVVIEVINKLNLKRSRKPTVLDERMFLAHVEPIPARLLAEHQMLRRGNAALVRRPVDLLASIIEPRYCTVEGGKITVGKLSYGSPSSVPEGDEGARALLQYGGSLAARGIDAKTAKIEVYVKPYKNVVWWRRGEGDWLRLAPTVESAEHCNPNRDWIEIQAFESGWNRDEEAARLKALKELISQKPKPAKKLPAEMVDELEKIRDAQLAAWHGPAPVDRDARKALQQDEKQRRHEAASAAAGVPDTSPLLTVPAEQNTWRTKGRSLKDYLADDD</sequence>
<evidence type="ECO:0000256" key="1">
    <source>
        <dbReference type="SAM" id="MobiDB-lite"/>
    </source>
</evidence>
<dbReference type="AlphaFoldDB" id="A0AAE9I554"/>
<proteinExistence type="predicted"/>
<organism evidence="3 5">
    <name type="scientific">Cupriavidus campinensis</name>
    <dbReference type="NCBI Taxonomy" id="151783"/>
    <lineage>
        <taxon>Bacteria</taxon>
        <taxon>Pseudomonadati</taxon>
        <taxon>Pseudomonadota</taxon>
        <taxon>Betaproteobacteria</taxon>
        <taxon>Burkholderiales</taxon>
        <taxon>Burkholderiaceae</taxon>
        <taxon>Cupriavidus</taxon>
    </lineage>
</organism>
<evidence type="ECO:0000313" key="4">
    <source>
        <dbReference type="Proteomes" id="UP000318943"/>
    </source>
</evidence>
<protein>
    <submittedName>
        <fullName evidence="2">Transposase family protein</fullName>
    </submittedName>
</protein>
<gene>
    <name evidence="2" type="ORF">FGG12_13680</name>
    <name evidence="3" type="ORF">M5D45_24505</name>
</gene>
<evidence type="ECO:0000313" key="5">
    <source>
        <dbReference type="Proteomes" id="UP001056132"/>
    </source>
</evidence>
<reference evidence="2 4" key="1">
    <citation type="submission" date="2019-05" db="EMBL/GenBank/DDBJ databases">
        <title>Whole genome sequence analysis of Cupriavidus campinensis S14E4C strain.</title>
        <authorList>
            <person name="Abbaszade G."/>
            <person name="Szabo A."/>
            <person name="Toumi M."/>
            <person name="Toth E."/>
        </authorList>
    </citation>
    <scope>NUCLEOTIDE SEQUENCE [LARGE SCALE GENOMIC DNA]</scope>
    <source>
        <strain evidence="2 4">S14E4C</strain>
    </source>
</reference>